<dbReference type="PANTHER" id="PTHR43674:SF2">
    <property type="entry name" value="BETA-UREIDOPROPIONASE"/>
    <property type="match status" value="1"/>
</dbReference>
<evidence type="ECO:0000259" key="3">
    <source>
        <dbReference type="PROSITE" id="PS50263"/>
    </source>
</evidence>
<proteinExistence type="predicted"/>
<keyword evidence="1" id="KW-0378">Hydrolase</keyword>
<keyword evidence="5" id="KW-1185">Reference proteome</keyword>
<protein>
    <recommendedName>
        <fullName evidence="3">CN hydrolase domain-containing protein</fullName>
    </recommendedName>
</protein>
<dbReference type="InterPro" id="IPR000132">
    <property type="entry name" value="Nitrilase/CN_hydratase_CS"/>
</dbReference>
<gene>
    <name evidence="4" type="ORF">GFB49_04815</name>
</gene>
<dbReference type="GO" id="GO:0033388">
    <property type="term" value="P:putrescine biosynthetic process from arginine"/>
    <property type="evidence" value="ECO:0007669"/>
    <property type="project" value="TreeGrafter"/>
</dbReference>
<dbReference type="GO" id="GO:0000257">
    <property type="term" value="F:nitrilase activity"/>
    <property type="evidence" value="ECO:0007669"/>
    <property type="project" value="UniProtKB-ARBA"/>
</dbReference>
<dbReference type="PROSITE" id="PS50263">
    <property type="entry name" value="CN_HYDROLASE"/>
    <property type="match status" value="1"/>
</dbReference>
<dbReference type="InterPro" id="IPR003010">
    <property type="entry name" value="C-N_Hydrolase"/>
</dbReference>
<feature type="domain" description="CN hydrolase" evidence="3">
    <location>
        <begin position="10"/>
        <end position="256"/>
    </location>
</feature>
<dbReference type="EMBL" id="WIBF01000002">
    <property type="protein sequence ID" value="MQQ07764.1"/>
    <property type="molecule type" value="Genomic_DNA"/>
</dbReference>
<dbReference type="InterPro" id="IPR050345">
    <property type="entry name" value="Aliph_Amidase/BUP"/>
</dbReference>
<dbReference type="AlphaFoldDB" id="A0A843YE76"/>
<name>A0A843YE76_9RHOB</name>
<dbReference type="Proteomes" id="UP000444174">
    <property type="component" value="Unassembled WGS sequence"/>
</dbReference>
<feature type="active site" description="Proton acceptor" evidence="2">
    <location>
        <position position="50"/>
    </location>
</feature>
<dbReference type="PROSITE" id="PS00920">
    <property type="entry name" value="NITRIL_CHT_1"/>
    <property type="match status" value="1"/>
</dbReference>
<dbReference type="Gene3D" id="3.60.110.10">
    <property type="entry name" value="Carbon-nitrogen hydrolase"/>
    <property type="match status" value="1"/>
</dbReference>
<evidence type="ECO:0000256" key="2">
    <source>
        <dbReference type="PROSITE-ProRule" id="PRU10139"/>
    </source>
</evidence>
<dbReference type="InterPro" id="IPR036526">
    <property type="entry name" value="C-N_Hydrolase_sf"/>
</dbReference>
<evidence type="ECO:0000256" key="1">
    <source>
        <dbReference type="ARBA" id="ARBA00022801"/>
    </source>
</evidence>
<dbReference type="SUPFAM" id="SSF56317">
    <property type="entry name" value="Carbon-nitrogen hydrolase"/>
    <property type="match status" value="1"/>
</dbReference>
<organism evidence="4 5">
    <name type="scientific">Tritonibacter litoralis</name>
    <dbReference type="NCBI Taxonomy" id="2662264"/>
    <lineage>
        <taxon>Bacteria</taxon>
        <taxon>Pseudomonadati</taxon>
        <taxon>Pseudomonadota</taxon>
        <taxon>Alphaproteobacteria</taxon>
        <taxon>Rhodobacterales</taxon>
        <taxon>Paracoccaceae</taxon>
        <taxon>Tritonibacter</taxon>
    </lineage>
</organism>
<sequence>MSSPMTKSVLRAGCAQIPHRPDDVREMTARHLHHIAQARTEGLDLLVFPESSLTGYPDSIEIRDTNAIAADGPELRAVADASQDIVTVVGFSERTAEGVFYNSMAWCRDGAVLAVHRKINLPNYGRLEEGKYFRPGDQTTQVQLGDDWRAGGLICADLWEPGLVYLNAAKGSTILTVPIASTLEGVGSGFSNPAGWDITVSGLALMYRFPVLRCNWVGTYKDDMTFWGGSAIFGPDGLELARAGTEDALIWADLDFKDVLRERMALPTVRDLRPDILHRELEGILPKA</sequence>
<dbReference type="PANTHER" id="PTHR43674">
    <property type="entry name" value="NITRILASE C965.09-RELATED"/>
    <property type="match status" value="1"/>
</dbReference>
<comment type="caution">
    <text evidence="4">The sequence shown here is derived from an EMBL/GenBank/DDBJ whole genome shotgun (WGS) entry which is preliminary data.</text>
</comment>
<evidence type="ECO:0000313" key="4">
    <source>
        <dbReference type="EMBL" id="MQQ07764.1"/>
    </source>
</evidence>
<dbReference type="GO" id="GO:0050126">
    <property type="term" value="F:N-carbamoylputrescine amidase activity"/>
    <property type="evidence" value="ECO:0007669"/>
    <property type="project" value="TreeGrafter"/>
</dbReference>
<accession>A0A843YE76</accession>
<reference evidence="4 5" key="1">
    <citation type="submission" date="2019-10" db="EMBL/GenBank/DDBJ databases">
        <title>Epibacterium sp. nov., isolated from seawater.</title>
        <authorList>
            <person name="Zhang X."/>
            <person name="Li N."/>
        </authorList>
    </citation>
    <scope>NUCLEOTIDE SEQUENCE [LARGE SCALE GENOMIC DNA]</scope>
    <source>
        <strain evidence="4 5">SM1979</strain>
    </source>
</reference>
<dbReference type="Pfam" id="PF00795">
    <property type="entry name" value="CN_hydrolase"/>
    <property type="match status" value="1"/>
</dbReference>
<evidence type="ECO:0000313" key="5">
    <source>
        <dbReference type="Proteomes" id="UP000444174"/>
    </source>
</evidence>